<evidence type="ECO:0000256" key="9">
    <source>
        <dbReference type="RuleBase" id="RU365093"/>
    </source>
</evidence>
<dbReference type="PRINTS" id="PR01490">
    <property type="entry name" value="RTXTOXIND"/>
</dbReference>
<dbReference type="Gene3D" id="2.40.50.100">
    <property type="match status" value="1"/>
</dbReference>
<keyword evidence="6 9" id="KW-0812">Transmembrane</keyword>
<dbReference type="PANTHER" id="PTHR30386:SF17">
    <property type="entry name" value="ALKALINE PROTEASE SECRETION PROTEIN APRE"/>
    <property type="match status" value="1"/>
</dbReference>
<dbReference type="EMBL" id="FIZX01000003">
    <property type="protein sequence ID" value="CZF83425.1"/>
    <property type="molecule type" value="Genomic_DNA"/>
</dbReference>
<keyword evidence="4 9" id="KW-1003">Cell membrane</keyword>
<keyword evidence="3 9" id="KW-0813">Transport</keyword>
<dbReference type="SUPFAM" id="SSF111369">
    <property type="entry name" value="HlyD-like secretion proteins"/>
    <property type="match status" value="1"/>
</dbReference>
<dbReference type="InterPro" id="IPR010129">
    <property type="entry name" value="T1SS_HlyD"/>
</dbReference>
<dbReference type="InterPro" id="IPR058781">
    <property type="entry name" value="HH_AprE-like"/>
</dbReference>
<dbReference type="OrthoDB" id="9775513at2"/>
<evidence type="ECO:0000256" key="4">
    <source>
        <dbReference type="ARBA" id="ARBA00022475"/>
    </source>
</evidence>
<evidence type="ECO:0000256" key="3">
    <source>
        <dbReference type="ARBA" id="ARBA00022448"/>
    </source>
</evidence>
<keyword evidence="14" id="KW-1185">Reference proteome</keyword>
<comment type="subcellular location">
    <subcellularLocation>
        <location evidence="1 9">Cell inner membrane</location>
        <topology evidence="1 9">Single-pass membrane protein</topology>
    </subcellularLocation>
</comment>
<feature type="domain" description="AprE-like beta-barrel" evidence="12">
    <location>
        <begin position="318"/>
        <end position="406"/>
    </location>
</feature>
<protein>
    <recommendedName>
        <fullName evidence="9">Membrane fusion protein (MFP) family protein</fullName>
    </recommendedName>
</protein>
<dbReference type="NCBIfam" id="TIGR01843">
    <property type="entry name" value="type_I_hlyD"/>
    <property type="match status" value="1"/>
</dbReference>
<evidence type="ECO:0000256" key="6">
    <source>
        <dbReference type="ARBA" id="ARBA00022692"/>
    </source>
</evidence>
<feature type="domain" description="AprE-like long alpha-helical hairpin" evidence="11">
    <location>
        <begin position="87"/>
        <end position="275"/>
    </location>
</feature>
<proteinExistence type="inferred from homology"/>
<keyword evidence="10" id="KW-0175">Coiled coil</keyword>
<dbReference type="RefSeq" id="WP_062665877.1">
    <property type="nucleotide sequence ID" value="NZ_FIZX01000003.1"/>
</dbReference>
<comment type="similarity">
    <text evidence="2 9">Belongs to the membrane fusion protein (MFP) (TC 8.A.1) family.</text>
</comment>
<dbReference type="Gene3D" id="2.40.30.170">
    <property type="match status" value="1"/>
</dbReference>
<evidence type="ECO:0000256" key="5">
    <source>
        <dbReference type="ARBA" id="ARBA00022519"/>
    </source>
</evidence>
<name>A0A128FA84_9GAMM</name>
<keyword evidence="5 9" id="KW-0997">Cell inner membrane</keyword>
<evidence type="ECO:0000259" key="11">
    <source>
        <dbReference type="Pfam" id="PF25994"/>
    </source>
</evidence>
<feature type="coiled-coil region" evidence="10">
    <location>
        <begin position="154"/>
        <end position="247"/>
    </location>
</feature>
<dbReference type="InterPro" id="IPR058982">
    <property type="entry name" value="Beta-barrel_AprE"/>
</dbReference>
<dbReference type="Pfam" id="PF26002">
    <property type="entry name" value="Beta-barrel_AprE"/>
    <property type="match status" value="1"/>
</dbReference>
<dbReference type="PANTHER" id="PTHR30386">
    <property type="entry name" value="MEMBRANE FUSION SUBUNIT OF EMRAB-TOLC MULTIDRUG EFFLUX PUMP"/>
    <property type="match status" value="1"/>
</dbReference>
<feature type="transmembrane region" description="Helical" evidence="9">
    <location>
        <begin position="12"/>
        <end position="31"/>
    </location>
</feature>
<dbReference type="InterPro" id="IPR050739">
    <property type="entry name" value="MFP"/>
</dbReference>
<dbReference type="GO" id="GO:0015031">
    <property type="term" value="P:protein transport"/>
    <property type="evidence" value="ECO:0007669"/>
    <property type="project" value="InterPro"/>
</dbReference>
<sequence>MNEIPSIKRLIIIGFGTIALFFGTFGIWSVFSPLEGASIAQGVVTVDSQRKTVQHLEGGIIEKMLVTEGATVEKGQPLIYLDKTQPQAQLEQLTSRQRNALAREARLIAERDNLETITFPEELETVRDNPRVEELLTNQMRIFTARRGFSESQKEIINKQLAQNNAELEGQKKRLEIEKRRLSIIGEEIDGNRQLAEKGYVSKTQVLRLEREEAQILSTISQLQANASRLAQNVAESQAQLREQELERIKEIVEGLRESRQERYDLDEQIASSKDILNRTTISAPLSGTVLNLQVFSEEGVITPGQPLLDIVPSNEGLVIEAKVDPSDIDQVRSGMKAQIRLTALSMRSVKPLDGELLTVSADRLVDEQSGLAYYLARVKLIDNVSDILEGIELYPGMQAEVMLLTEPRTPIEYLLKPLTESFNRAFREQ</sequence>
<evidence type="ECO:0000256" key="1">
    <source>
        <dbReference type="ARBA" id="ARBA00004377"/>
    </source>
</evidence>
<dbReference type="GO" id="GO:0005886">
    <property type="term" value="C:plasma membrane"/>
    <property type="evidence" value="ECO:0007669"/>
    <property type="project" value="UniProtKB-SubCell"/>
</dbReference>
<dbReference type="STRING" id="1796497.GCE9029_03776"/>
<keyword evidence="8 9" id="KW-0472">Membrane</keyword>
<dbReference type="Proteomes" id="UP000071641">
    <property type="component" value="Unassembled WGS sequence"/>
</dbReference>
<evidence type="ECO:0000313" key="14">
    <source>
        <dbReference type="Proteomes" id="UP000071641"/>
    </source>
</evidence>
<evidence type="ECO:0000256" key="2">
    <source>
        <dbReference type="ARBA" id="ARBA00009477"/>
    </source>
</evidence>
<evidence type="ECO:0000256" key="10">
    <source>
        <dbReference type="SAM" id="Coils"/>
    </source>
</evidence>
<accession>A0A128FA84</accession>
<evidence type="ECO:0000256" key="8">
    <source>
        <dbReference type="ARBA" id="ARBA00023136"/>
    </source>
</evidence>
<dbReference type="Pfam" id="PF25994">
    <property type="entry name" value="HH_AprE"/>
    <property type="match status" value="1"/>
</dbReference>
<dbReference type="AlphaFoldDB" id="A0A128FA84"/>
<evidence type="ECO:0000313" key="13">
    <source>
        <dbReference type="EMBL" id="CZF83425.1"/>
    </source>
</evidence>
<organism evidence="13 14">
    <name type="scientific">Grimontia celer</name>
    <dbReference type="NCBI Taxonomy" id="1796497"/>
    <lineage>
        <taxon>Bacteria</taxon>
        <taxon>Pseudomonadati</taxon>
        <taxon>Pseudomonadota</taxon>
        <taxon>Gammaproteobacteria</taxon>
        <taxon>Vibrionales</taxon>
        <taxon>Vibrionaceae</taxon>
        <taxon>Grimontia</taxon>
    </lineage>
</organism>
<reference evidence="14" key="1">
    <citation type="submission" date="2016-02" db="EMBL/GenBank/DDBJ databases">
        <authorList>
            <person name="Rodrigo-Torres Lidia"/>
            <person name="Arahal R.David."/>
        </authorList>
    </citation>
    <scope>NUCLEOTIDE SEQUENCE [LARGE SCALE GENOMIC DNA]</scope>
    <source>
        <strain evidence="14">CECT 9029</strain>
    </source>
</reference>
<gene>
    <name evidence="13" type="primary">prsE_3</name>
    <name evidence="13" type="ORF">GCE9029_03776</name>
</gene>
<evidence type="ECO:0000256" key="7">
    <source>
        <dbReference type="ARBA" id="ARBA00022989"/>
    </source>
</evidence>
<keyword evidence="7 9" id="KW-1133">Transmembrane helix</keyword>
<evidence type="ECO:0000259" key="12">
    <source>
        <dbReference type="Pfam" id="PF26002"/>
    </source>
</evidence>